<reference evidence="3 4" key="1">
    <citation type="submission" date="2015-12" db="EMBL/GenBank/DDBJ databases">
        <title>Complete genome sequence of a multi-drug resistant strain Acidovorax sp. 12322-1.</title>
        <authorList>
            <person name="Ming D."/>
            <person name="Wang M."/>
            <person name="Hu S."/>
            <person name="Zhou Y."/>
            <person name="Jiang T."/>
        </authorList>
    </citation>
    <scope>NUCLEOTIDE SEQUENCE [LARGE SCALE GENOMIC DNA]</scope>
    <source>
        <strain evidence="3 4">12322-1</strain>
    </source>
</reference>
<keyword evidence="2" id="KW-0812">Transmembrane</keyword>
<sequence length="335" mass="36736">MKINFDAPPKSAEVSNGIHVNYPAGKRQVPQWRWFLVLALVMLLPGYFFWSLAKAALESDAHGVVVLESVLVRAPASGVVQELVTEGATVQQGQVVALLKHKVRSKEDSESVSGTVSQEDERYERERRSLLEGAVKNEQERVALAENRFNQMQSLFREGAATRQEVDAARMQLLELRSGLQMAMRDLRQSASAVTRQQMSGRSVESIAEVVAPLASVVSQVFAVNGQWVSAGDELLVMDGDETAWIQAYLPPEDLKYAQVGQKATISFQSGEEFEAVVQQVSKEAKRGPTSSGNDGLKSSSTALVVKLQPLVDLPVSLRVNNLPVGVHFVSDSWF</sequence>
<comment type="caution">
    <text evidence="3">The sequence shown here is derived from an EMBL/GenBank/DDBJ whole genome shotgun (WGS) entry which is preliminary data.</text>
</comment>
<dbReference type="Gene3D" id="2.40.30.170">
    <property type="match status" value="1"/>
</dbReference>
<organism evidence="3 4">
    <name type="scientific">Comamonas kerstersii</name>
    <dbReference type="NCBI Taxonomy" id="225992"/>
    <lineage>
        <taxon>Bacteria</taxon>
        <taxon>Pseudomonadati</taxon>
        <taxon>Pseudomonadota</taxon>
        <taxon>Betaproteobacteria</taxon>
        <taxon>Burkholderiales</taxon>
        <taxon>Comamonadaceae</taxon>
        <taxon>Comamonas</taxon>
    </lineage>
</organism>
<dbReference type="GO" id="GO:1990281">
    <property type="term" value="C:efflux pump complex"/>
    <property type="evidence" value="ECO:0007669"/>
    <property type="project" value="TreeGrafter"/>
</dbReference>
<dbReference type="GO" id="GO:0015562">
    <property type="term" value="F:efflux transmembrane transporter activity"/>
    <property type="evidence" value="ECO:0007669"/>
    <property type="project" value="TreeGrafter"/>
</dbReference>
<keyword evidence="2" id="KW-0472">Membrane</keyword>
<keyword evidence="4" id="KW-1185">Reference proteome</keyword>
<accession>A0A1V3TP79</accession>
<protein>
    <recommendedName>
        <fullName evidence="5">RND efflux pump membrane fusion protein barrel-sandwich domain-containing protein</fullName>
    </recommendedName>
</protein>
<keyword evidence="1" id="KW-0175">Coiled coil</keyword>
<dbReference type="PANTHER" id="PTHR30469">
    <property type="entry name" value="MULTIDRUG RESISTANCE PROTEIN MDTA"/>
    <property type="match status" value="1"/>
</dbReference>
<evidence type="ECO:0000313" key="4">
    <source>
        <dbReference type="Proteomes" id="UP000053300"/>
    </source>
</evidence>
<dbReference type="Gene3D" id="2.40.50.100">
    <property type="match status" value="1"/>
</dbReference>
<gene>
    <name evidence="3" type="ORF">AS359_05780</name>
</gene>
<dbReference type="PANTHER" id="PTHR30469:SF33">
    <property type="entry name" value="SLR1207 PROTEIN"/>
    <property type="match status" value="1"/>
</dbReference>
<dbReference type="Gene3D" id="1.10.287.470">
    <property type="entry name" value="Helix hairpin bin"/>
    <property type="match status" value="1"/>
</dbReference>
<dbReference type="AlphaFoldDB" id="A0A0W7YWM5"/>
<dbReference type="SUPFAM" id="SSF56954">
    <property type="entry name" value="Outer membrane efflux proteins (OEP)"/>
    <property type="match status" value="1"/>
</dbReference>
<proteinExistence type="predicted"/>
<dbReference type="RefSeq" id="WP_058880174.1">
    <property type="nucleotide sequence ID" value="NZ_CAUCIF010000020.1"/>
</dbReference>
<feature type="transmembrane region" description="Helical" evidence="2">
    <location>
        <begin position="32"/>
        <end position="50"/>
    </location>
</feature>
<evidence type="ECO:0000313" key="3">
    <source>
        <dbReference type="EMBL" id="KUF39574.1"/>
    </source>
</evidence>
<evidence type="ECO:0000256" key="2">
    <source>
        <dbReference type="SAM" id="Phobius"/>
    </source>
</evidence>
<dbReference type="Proteomes" id="UP000053300">
    <property type="component" value="Unassembled WGS sequence"/>
</dbReference>
<accession>A0A0W7YWM5</accession>
<name>A0A0W7YWM5_9BURK</name>
<dbReference type="EMBL" id="LPXH01000035">
    <property type="protein sequence ID" value="KUF39574.1"/>
    <property type="molecule type" value="Genomic_DNA"/>
</dbReference>
<feature type="coiled-coil region" evidence="1">
    <location>
        <begin position="128"/>
        <end position="155"/>
    </location>
</feature>
<evidence type="ECO:0000256" key="1">
    <source>
        <dbReference type="SAM" id="Coils"/>
    </source>
</evidence>
<evidence type="ECO:0008006" key="5">
    <source>
        <dbReference type="Google" id="ProtNLM"/>
    </source>
</evidence>
<keyword evidence="2" id="KW-1133">Transmembrane helix</keyword>